<evidence type="ECO:0000313" key="3">
    <source>
        <dbReference type="Proteomes" id="UP000005580"/>
    </source>
</evidence>
<dbReference type="Proteomes" id="UP000005580">
    <property type="component" value="Unassembled WGS sequence"/>
</dbReference>
<organism evidence="2 3">
    <name type="scientific">Hoylesella oralis ATCC 33269</name>
    <dbReference type="NCBI Taxonomy" id="873533"/>
    <lineage>
        <taxon>Bacteria</taxon>
        <taxon>Pseudomonadati</taxon>
        <taxon>Bacteroidota</taxon>
        <taxon>Bacteroidia</taxon>
        <taxon>Bacteroidales</taxon>
        <taxon>Prevotellaceae</taxon>
        <taxon>Hoylesella</taxon>
    </lineage>
</organism>
<comment type="caution">
    <text evidence="2">The sequence shown here is derived from an EMBL/GenBank/DDBJ whole genome shotgun (WGS) entry which is preliminary data.</text>
</comment>
<feature type="region of interest" description="Disordered" evidence="1">
    <location>
        <begin position="24"/>
        <end position="50"/>
    </location>
</feature>
<dbReference type="HOGENOM" id="CLU_3121255_0_0_10"/>
<dbReference type="EMBL" id="AEPE02000002">
    <property type="protein sequence ID" value="EFZ38079.1"/>
    <property type="molecule type" value="Genomic_DNA"/>
</dbReference>
<accession>E7RMU8</accession>
<proteinExistence type="predicted"/>
<evidence type="ECO:0000313" key="2">
    <source>
        <dbReference type="EMBL" id="EFZ38079.1"/>
    </source>
</evidence>
<dbReference type="RefSeq" id="WP_004369144.1">
    <property type="nucleotide sequence ID" value="NZ_GL833119.1"/>
</dbReference>
<dbReference type="AlphaFoldDB" id="E7RMU8"/>
<protein>
    <submittedName>
        <fullName evidence="2">Uncharacterized protein</fullName>
    </submittedName>
</protein>
<reference evidence="2" key="1">
    <citation type="submission" date="2011-01" db="EMBL/GenBank/DDBJ databases">
        <authorList>
            <person name="Muzny D."/>
            <person name="Qin X."/>
            <person name="Buhay C."/>
            <person name="Dugan-Rocha S."/>
            <person name="Ding Y."/>
            <person name="Chen G."/>
            <person name="Hawes A."/>
            <person name="Holder M."/>
            <person name="Jhangiani S."/>
            <person name="Johnson A."/>
            <person name="Khan Z."/>
            <person name="Li Z."/>
            <person name="Liu W."/>
            <person name="Liu X."/>
            <person name="Perez L."/>
            <person name="Shen H."/>
            <person name="Wang Q."/>
            <person name="Watt J."/>
            <person name="Xi L."/>
            <person name="Xin Y."/>
            <person name="Zhou J."/>
            <person name="Deng J."/>
            <person name="Jiang H."/>
            <person name="Liu Y."/>
            <person name="Qu J."/>
            <person name="Song X.-Z."/>
            <person name="Zhang L."/>
            <person name="Villasana D."/>
            <person name="Johnson A."/>
            <person name="Liu J."/>
            <person name="Liyanage D."/>
            <person name="Lorensuhewa L."/>
            <person name="Robinson T."/>
            <person name="Song A."/>
            <person name="Song B.-B."/>
            <person name="Dinh H."/>
            <person name="Thornton R."/>
            <person name="Coyle M."/>
            <person name="Francisco L."/>
            <person name="Jackson L."/>
            <person name="Javaid M."/>
            <person name="Korchina V."/>
            <person name="Kovar C."/>
            <person name="Mata R."/>
            <person name="Mathew T."/>
            <person name="Ngo R."/>
            <person name="Nguyen L."/>
            <person name="Nguyen N."/>
            <person name="Okwuonu G."/>
            <person name="Ongeri F."/>
            <person name="Pham C."/>
            <person name="Simmons D."/>
            <person name="Wilczek-Boney K."/>
            <person name="Hale W."/>
            <person name="Jakkamsetti A."/>
            <person name="Pham P."/>
            <person name="Ruth R."/>
            <person name="San Lucas F."/>
            <person name="Warren J."/>
            <person name="Zhang J."/>
            <person name="Zhao Z."/>
            <person name="Zhou C."/>
            <person name="Zhu D."/>
            <person name="Lee S."/>
            <person name="Bess C."/>
            <person name="Blankenburg K."/>
            <person name="Forbes L."/>
            <person name="Fu Q."/>
            <person name="Gubbala S."/>
            <person name="Hirani K."/>
            <person name="Jayaseelan J.C."/>
            <person name="Lara F."/>
            <person name="Munidasa M."/>
            <person name="Palculict T."/>
            <person name="Patil S."/>
            <person name="Pu L.-L."/>
            <person name="Saada N."/>
            <person name="Tang L."/>
            <person name="Weissenberger G."/>
            <person name="Zhu Y."/>
            <person name="Hemphill L."/>
            <person name="Shang Y."/>
            <person name="Youmans B."/>
            <person name="Ayvaz T."/>
            <person name="Ross M."/>
            <person name="Santibanez J."/>
            <person name="Aqrawi P."/>
            <person name="Gross S."/>
            <person name="Joshi V."/>
            <person name="Fowler G."/>
            <person name="Nazareth L."/>
            <person name="Reid J."/>
            <person name="Worley K."/>
            <person name="Petrosino J."/>
            <person name="Highlander S."/>
            <person name="Gibbs R."/>
        </authorList>
    </citation>
    <scope>NUCLEOTIDE SEQUENCE [LARGE SCALE GENOMIC DNA]</scope>
    <source>
        <strain evidence="2">ATCC 33269</strain>
    </source>
</reference>
<name>E7RMU8_9BACT</name>
<sequence length="50" mass="5634">MAVLKPRIKQTLVSAERIEKHVAAKQEMKTAEEEVPNSIDDPAKRAKSLF</sequence>
<keyword evidence="3" id="KW-1185">Reference proteome</keyword>
<evidence type="ECO:0000256" key="1">
    <source>
        <dbReference type="SAM" id="MobiDB-lite"/>
    </source>
</evidence>
<gene>
    <name evidence="2" type="ORF">HMPREF0663_10448</name>
</gene>